<dbReference type="PROSITE" id="PS50882">
    <property type="entry name" value="YTH"/>
    <property type="match status" value="1"/>
</dbReference>
<feature type="region of interest" description="Disordered" evidence="1">
    <location>
        <begin position="571"/>
        <end position="617"/>
    </location>
</feature>
<sequence>MQIMSDMAGDIKDQEVNVLDELLENADDDDLTAELNDEEKNSGIKKLTPTKPVTSSRKLQNKTSKSTTKPPAKSTSGADLRSKSQKTTQSAPRKVASKPTGSQSTTQTKVTGKQANSKPVTRQTRSASTSQQGEKKTSKIHIFSQFTFDNVTVFVRNKYYNTYSMKLLLVIQPIKKIVSSVKKSPVATKPTAPDGPIIKKTITRTLKKPAEKNVEKKTALPLKQESRTVTMKESKHEAKPQEKGKALVVKVKTHAAVEKTEEITPKNEEVEVDADIDNLNVTLNSDELNEEMREEQNDTYQPVSHDSNANKEEVESNSEDSRSECCSCEDHDDDDHSSVITSSDSESGSKAHSHSGSEFEDVEENKCDVAKEKRSRTRKRTHSPIVYEQKEDEGARSPKRGRVSSSVNKKDYSHLVKYFFRDARFFLIKSNNIENVVLSKAKGVWSTPPQNESKLNQAFKESKNVLLIFSVKGSGKFQGFARLAGNSRHDGPSIQWVLPPGLSARALGGVFQVDWICRHELAFTKTQHLYNPWNDGKQVKIGRDGQEIEPRVAEELCRLFPVDEHIDLSGPLRRMKHTRPHGSRTSRDAYHRDRRYERRDYSSSSRRSPHDPMRPPVMFQRRRRKYREGFDHRGPRPNLKYLRRDFREDNVFVPGFIKDTRKERSSMDRYGMRRDIFMNGGFPDYIREYHPQRPPMPPMPFGAAPPFPVDPVAFYDRSLHPPDYGPSRGRGVDKRAYERSVDDFLRRTARPPSRGDRRYRDRR</sequence>
<reference evidence="4" key="1">
    <citation type="submission" date="2025-08" db="UniProtKB">
        <authorList>
            <consortium name="RefSeq"/>
        </authorList>
    </citation>
    <scope>IDENTIFICATION</scope>
    <source>
        <tissue evidence="4">Muscle</tissue>
    </source>
</reference>
<evidence type="ECO:0000313" key="4">
    <source>
        <dbReference type="RefSeq" id="XP_022252346.1"/>
    </source>
</evidence>
<feature type="compositionally biased region" description="Low complexity" evidence="1">
    <location>
        <begin position="338"/>
        <end position="348"/>
    </location>
</feature>
<feature type="compositionally biased region" description="Basic residues" evidence="1">
    <location>
        <begin position="373"/>
        <end position="382"/>
    </location>
</feature>
<feature type="domain" description="YTH" evidence="2">
    <location>
        <begin position="423"/>
        <end position="560"/>
    </location>
</feature>
<feature type="compositionally biased region" description="Basic and acidic residues" evidence="1">
    <location>
        <begin position="223"/>
        <end position="245"/>
    </location>
</feature>
<name>A0ABM1T8Z0_LIMPO</name>
<feature type="region of interest" description="Disordered" evidence="1">
    <location>
        <begin position="290"/>
        <end position="406"/>
    </location>
</feature>
<evidence type="ECO:0000259" key="2">
    <source>
        <dbReference type="PROSITE" id="PS50882"/>
    </source>
</evidence>
<organism evidence="3 4">
    <name type="scientific">Limulus polyphemus</name>
    <name type="common">Atlantic horseshoe crab</name>
    <dbReference type="NCBI Taxonomy" id="6850"/>
    <lineage>
        <taxon>Eukaryota</taxon>
        <taxon>Metazoa</taxon>
        <taxon>Ecdysozoa</taxon>
        <taxon>Arthropoda</taxon>
        <taxon>Chelicerata</taxon>
        <taxon>Merostomata</taxon>
        <taxon>Xiphosura</taxon>
        <taxon>Limulidae</taxon>
        <taxon>Limulus</taxon>
    </lineage>
</organism>
<dbReference type="Proteomes" id="UP000694941">
    <property type="component" value="Unplaced"/>
</dbReference>
<feature type="compositionally biased region" description="Polar residues" evidence="1">
    <location>
        <begin position="298"/>
        <end position="307"/>
    </location>
</feature>
<feature type="compositionally biased region" description="Basic residues" evidence="1">
    <location>
        <begin position="573"/>
        <end position="584"/>
    </location>
</feature>
<feature type="compositionally biased region" description="Acidic residues" evidence="1">
    <location>
        <begin position="24"/>
        <end position="37"/>
    </location>
</feature>
<dbReference type="PANTHER" id="PTHR12357">
    <property type="entry name" value="YTH YT521-B HOMOLOGY DOMAIN-CONTAINING"/>
    <property type="match status" value="1"/>
</dbReference>
<proteinExistence type="predicted"/>
<feature type="region of interest" description="Disordered" evidence="1">
    <location>
        <begin position="718"/>
        <end position="763"/>
    </location>
</feature>
<dbReference type="RefSeq" id="XP_022252346.1">
    <property type="nucleotide sequence ID" value="XM_022396638.1"/>
</dbReference>
<keyword evidence="3" id="KW-1185">Reference proteome</keyword>
<dbReference type="InterPro" id="IPR045168">
    <property type="entry name" value="YTH_prot"/>
</dbReference>
<feature type="compositionally biased region" description="Basic and acidic residues" evidence="1">
    <location>
        <begin position="308"/>
        <end position="323"/>
    </location>
</feature>
<feature type="compositionally biased region" description="Basic and acidic residues" evidence="1">
    <location>
        <begin position="585"/>
        <end position="601"/>
    </location>
</feature>
<gene>
    <name evidence="4" type="primary">LOC106468296</name>
</gene>
<feature type="compositionally biased region" description="Low complexity" evidence="1">
    <location>
        <begin position="62"/>
        <end position="76"/>
    </location>
</feature>
<dbReference type="InterPro" id="IPR007275">
    <property type="entry name" value="YTH_domain"/>
</dbReference>
<protein>
    <submittedName>
        <fullName evidence="4">YTH domain-containing protein 1-like</fullName>
    </submittedName>
</protein>
<accession>A0ABM1T8Z0</accession>
<dbReference type="CDD" id="cd21134">
    <property type="entry name" value="YTH"/>
    <property type="match status" value="1"/>
</dbReference>
<dbReference type="GeneID" id="106468296"/>
<dbReference type="Pfam" id="PF04146">
    <property type="entry name" value="YTH"/>
    <property type="match status" value="1"/>
</dbReference>
<feature type="region of interest" description="Disordered" evidence="1">
    <location>
        <begin position="24"/>
        <end position="136"/>
    </location>
</feature>
<evidence type="ECO:0000313" key="3">
    <source>
        <dbReference type="Proteomes" id="UP000694941"/>
    </source>
</evidence>
<feature type="compositionally biased region" description="Basic and acidic residues" evidence="1">
    <location>
        <begin position="753"/>
        <end position="763"/>
    </location>
</feature>
<dbReference type="Gene3D" id="3.10.590.10">
    <property type="entry name" value="ph1033 like domains"/>
    <property type="match status" value="1"/>
</dbReference>
<feature type="compositionally biased region" description="Basic and acidic residues" evidence="1">
    <location>
        <begin position="730"/>
        <end position="746"/>
    </location>
</feature>
<feature type="compositionally biased region" description="Polar residues" evidence="1">
    <location>
        <begin position="99"/>
        <end position="132"/>
    </location>
</feature>
<evidence type="ECO:0000256" key="1">
    <source>
        <dbReference type="SAM" id="MobiDB-lite"/>
    </source>
</evidence>
<dbReference type="PANTHER" id="PTHR12357:SF3">
    <property type="entry name" value="YTH DOMAIN-CONTAINING PROTEIN 1"/>
    <property type="match status" value="1"/>
</dbReference>
<feature type="region of interest" description="Disordered" evidence="1">
    <location>
        <begin position="223"/>
        <end position="246"/>
    </location>
</feature>